<feature type="transmembrane region" description="Helical" evidence="9">
    <location>
        <begin position="856"/>
        <end position="874"/>
    </location>
</feature>
<dbReference type="PANTHER" id="PTHR43294">
    <property type="entry name" value="SODIUM/POTASSIUM-TRANSPORTING ATPASE SUBUNIT ALPHA"/>
    <property type="match status" value="1"/>
</dbReference>
<dbReference type="Gene3D" id="2.70.150.10">
    <property type="entry name" value="Calcium-transporting ATPase, cytoplasmic transduction domain A"/>
    <property type="match status" value="1"/>
</dbReference>
<dbReference type="Gene3D" id="1.20.1110.10">
    <property type="entry name" value="Calcium-transporting ATPase, transmembrane domain"/>
    <property type="match status" value="1"/>
</dbReference>
<dbReference type="SFLD" id="SFLDF00027">
    <property type="entry name" value="p-type_atpase"/>
    <property type="match status" value="1"/>
</dbReference>
<dbReference type="Pfam" id="PF00122">
    <property type="entry name" value="E1-E2_ATPase"/>
    <property type="match status" value="1"/>
</dbReference>
<dbReference type="InterPro" id="IPR036412">
    <property type="entry name" value="HAD-like_sf"/>
</dbReference>
<feature type="transmembrane region" description="Helical" evidence="9">
    <location>
        <begin position="676"/>
        <end position="696"/>
    </location>
</feature>
<dbReference type="PRINTS" id="PR00120">
    <property type="entry name" value="HATPASE"/>
</dbReference>
<dbReference type="InterPro" id="IPR023214">
    <property type="entry name" value="HAD_sf"/>
</dbReference>
<feature type="domain" description="Cation-transporting P-type ATPase N-terminal" evidence="10">
    <location>
        <begin position="9"/>
        <end position="83"/>
    </location>
</feature>
<dbReference type="Pfam" id="PF08282">
    <property type="entry name" value="Hydrolase_3"/>
    <property type="match status" value="1"/>
</dbReference>
<comment type="caution">
    <text evidence="11">The sequence shown here is derived from an EMBL/GenBank/DDBJ whole genome shotgun (WGS) entry which is preliminary data.</text>
</comment>
<evidence type="ECO:0000256" key="3">
    <source>
        <dbReference type="ARBA" id="ARBA00022692"/>
    </source>
</evidence>
<reference evidence="11 12" key="1">
    <citation type="submission" date="2022-06" db="EMBL/GenBank/DDBJ databases">
        <authorList>
            <person name="Xuan X."/>
        </authorList>
    </citation>
    <scope>NUCLEOTIDE SEQUENCE [LARGE SCALE GENOMIC DNA]</scope>
    <source>
        <strain evidence="11 12">2V75</strain>
    </source>
</reference>
<dbReference type="SUPFAM" id="SSF81653">
    <property type="entry name" value="Calcium ATPase, transduction domain A"/>
    <property type="match status" value="1"/>
</dbReference>
<dbReference type="Pfam" id="PF00690">
    <property type="entry name" value="Cation_ATPase_N"/>
    <property type="match status" value="1"/>
</dbReference>
<evidence type="ECO:0000256" key="8">
    <source>
        <dbReference type="ARBA" id="ARBA00023136"/>
    </source>
</evidence>
<dbReference type="PRINTS" id="PR00119">
    <property type="entry name" value="CATATPASE"/>
</dbReference>
<keyword evidence="3 9" id="KW-0812">Transmembrane</keyword>
<gene>
    <name evidence="11" type="ORF">NG653_00190</name>
</gene>
<keyword evidence="4" id="KW-0547">Nucleotide-binding</keyword>
<keyword evidence="6" id="KW-1278">Translocase</keyword>
<comment type="similarity">
    <text evidence="2">Belongs to the cation transport ATPase (P-type) (TC 3.A.3) family. Type IIA subfamily.</text>
</comment>
<evidence type="ECO:0000256" key="6">
    <source>
        <dbReference type="ARBA" id="ARBA00022967"/>
    </source>
</evidence>
<dbReference type="NCBIfam" id="TIGR01494">
    <property type="entry name" value="ATPase_P-type"/>
    <property type="match status" value="2"/>
</dbReference>
<dbReference type="Pfam" id="PF13246">
    <property type="entry name" value="Cation_ATPase"/>
    <property type="match status" value="1"/>
</dbReference>
<dbReference type="InterPro" id="IPR008250">
    <property type="entry name" value="ATPase_P-typ_transduc_dom_A_sf"/>
</dbReference>
<evidence type="ECO:0000256" key="7">
    <source>
        <dbReference type="ARBA" id="ARBA00022989"/>
    </source>
</evidence>
<dbReference type="PROSITE" id="PS00154">
    <property type="entry name" value="ATPASE_E1_E2"/>
    <property type="match status" value="1"/>
</dbReference>
<dbReference type="SUPFAM" id="SSF81660">
    <property type="entry name" value="Metal cation-transporting ATPase, ATP-binding domain N"/>
    <property type="match status" value="1"/>
</dbReference>
<dbReference type="InterPro" id="IPR018303">
    <property type="entry name" value="ATPase_P-typ_P_site"/>
</dbReference>
<dbReference type="InterPro" id="IPR006068">
    <property type="entry name" value="ATPase_P-typ_cation-transptr_C"/>
</dbReference>
<organism evidence="11 12">
    <name type="scientific">Robiginitalea marina</name>
    <dbReference type="NCBI Taxonomy" id="2954105"/>
    <lineage>
        <taxon>Bacteria</taxon>
        <taxon>Pseudomonadati</taxon>
        <taxon>Bacteroidota</taxon>
        <taxon>Flavobacteriia</taxon>
        <taxon>Flavobacteriales</taxon>
        <taxon>Flavobacteriaceae</taxon>
        <taxon>Robiginitalea</taxon>
    </lineage>
</organism>
<dbReference type="SFLD" id="SFLDS00003">
    <property type="entry name" value="Haloacid_Dehalogenase"/>
    <property type="match status" value="1"/>
</dbReference>
<evidence type="ECO:0000256" key="9">
    <source>
        <dbReference type="SAM" id="Phobius"/>
    </source>
</evidence>
<comment type="subcellular location">
    <subcellularLocation>
        <location evidence="1">Membrane</location>
        <topology evidence="1">Multi-pass membrane protein</topology>
    </subcellularLocation>
</comment>
<evidence type="ECO:0000256" key="1">
    <source>
        <dbReference type="ARBA" id="ARBA00004141"/>
    </source>
</evidence>
<dbReference type="SMART" id="SM00831">
    <property type="entry name" value="Cation_ATPase_N"/>
    <property type="match status" value="1"/>
</dbReference>
<keyword evidence="7 9" id="KW-1133">Transmembrane helix</keyword>
<keyword evidence="12" id="KW-1185">Reference proteome</keyword>
<dbReference type="RefSeq" id="WP_252739635.1">
    <property type="nucleotide sequence ID" value="NZ_JAMXIB010000001.1"/>
</dbReference>
<dbReference type="EMBL" id="JAMXIB010000001">
    <property type="protein sequence ID" value="MCO5723253.1"/>
    <property type="molecule type" value="Genomic_DNA"/>
</dbReference>
<dbReference type="Proteomes" id="UP001206312">
    <property type="component" value="Unassembled WGS sequence"/>
</dbReference>
<feature type="transmembrane region" description="Helical" evidence="9">
    <location>
        <begin position="753"/>
        <end position="773"/>
    </location>
</feature>
<dbReference type="Gene3D" id="3.40.1110.10">
    <property type="entry name" value="Calcium-transporting ATPase, cytoplasmic domain N"/>
    <property type="match status" value="1"/>
</dbReference>
<dbReference type="InterPro" id="IPR023298">
    <property type="entry name" value="ATPase_P-typ_TM_dom_sf"/>
</dbReference>
<dbReference type="SUPFAM" id="SSF81665">
    <property type="entry name" value="Calcium ATPase, transmembrane domain M"/>
    <property type="match status" value="1"/>
</dbReference>
<keyword evidence="8 9" id="KW-0472">Membrane</keyword>
<feature type="transmembrane region" description="Helical" evidence="9">
    <location>
        <begin position="63"/>
        <end position="81"/>
    </location>
</feature>
<dbReference type="InterPro" id="IPR050510">
    <property type="entry name" value="Cation_transp_ATPase_P-type"/>
</dbReference>
<dbReference type="InterPro" id="IPR001757">
    <property type="entry name" value="P_typ_ATPase"/>
</dbReference>
<dbReference type="SUPFAM" id="SSF56784">
    <property type="entry name" value="HAD-like"/>
    <property type="match status" value="1"/>
</dbReference>
<protein>
    <submittedName>
        <fullName evidence="11">Cation-transporting P-type ATPase</fullName>
    </submittedName>
</protein>
<evidence type="ECO:0000256" key="5">
    <source>
        <dbReference type="ARBA" id="ARBA00022840"/>
    </source>
</evidence>
<feature type="transmembrane region" description="Helical" evidence="9">
    <location>
        <begin position="815"/>
        <end position="836"/>
    </location>
</feature>
<dbReference type="InterPro" id="IPR059000">
    <property type="entry name" value="ATPase_P-type_domA"/>
</dbReference>
<feature type="transmembrane region" description="Helical" evidence="9">
    <location>
        <begin position="280"/>
        <end position="301"/>
    </location>
</feature>
<feature type="transmembrane region" description="Helical" evidence="9">
    <location>
        <begin position="87"/>
        <end position="104"/>
    </location>
</feature>
<accession>A0ABT1AVL3</accession>
<dbReference type="InterPro" id="IPR004014">
    <property type="entry name" value="ATPase_P-typ_cation-transptr_N"/>
</dbReference>
<evidence type="ECO:0000313" key="12">
    <source>
        <dbReference type="Proteomes" id="UP001206312"/>
    </source>
</evidence>
<evidence type="ECO:0000256" key="2">
    <source>
        <dbReference type="ARBA" id="ARBA00005675"/>
    </source>
</evidence>
<dbReference type="Gene3D" id="3.40.50.1000">
    <property type="entry name" value="HAD superfamily/HAD-like"/>
    <property type="match status" value="1"/>
</dbReference>
<name>A0ABT1AVL3_9FLAO</name>
<evidence type="ECO:0000313" key="11">
    <source>
        <dbReference type="EMBL" id="MCO5723253.1"/>
    </source>
</evidence>
<dbReference type="Pfam" id="PF00689">
    <property type="entry name" value="Cation_ATPase_C"/>
    <property type="match status" value="1"/>
</dbReference>
<proteinExistence type="inferred from homology"/>
<dbReference type="InterPro" id="IPR023299">
    <property type="entry name" value="ATPase_P-typ_cyto_dom_N"/>
</dbReference>
<feature type="transmembrane region" description="Helical" evidence="9">
    <location>
        <begin position="247"/>
        <end position="268"/>
    </location>
</feature>
<evidence type="ECO:0000259" key="10">
    <source>
        <dbReference type="SMART" id="SM00831"/>
    </source>
</evidence>
<feature type="transmembrane region" description="Helical" evidence="9">
    <location>
        <begin position="785"/>
        <end position="803"/>
    </location>
</feature>
<dbReference type="InterPro" id="IPR044492">
    <property type="entry name" value="P_typ_ATPase_HD_dom"/>
</dbReference>
<sequence>MALDTPIPEPHSLTAREVARALASDPETGLDTGEAHSRLERFGKNEIAGRKPRSRIRIFLDQFADPVIYILGVAAALAYLFKDAWEGTAIAVVIGISVVIGYLMESQANKTLEALRKLGQSHSRVIRSGTLKQVYSVALVPGDLVVLSPGDVVPADLRILTAEQLSLKESALTGESVPSWKQAGVLGADTPLTSRSNMLYKGTVVVTGSGTGLVVATGPATELGKIQQMALGASEPKTPLEKKLRALSIHLIWATLVISALIAAIGFFRGVGIVQMVETAVALAVATIPEGLPIVATIALARGMSRLSRRQVIVKNLEAIQTLGATDIILTDKTGTLTEDSLRVSQLCYGSGQQVLQADTAELPGIATGSDPVLRELLHTAVLCNNAGGSGLVQGDSLESALLDFARAAGLDVEQTREAFPELAELPFDARRKLMATAHRAAEGYLVYAKGAFEALCEHTARILGPEGPVPFKEKEAWKELISGMAARGLRTLAFAYAPRSALPEGEAWLEDLVFLGVIGFMDPPRNDVKPVFEIYRKAGIRVVMATGDHPETARRIARDTGLIREDHGSGVVVSGMVPPPAGSRAKTLVFARVLPEGKMDLVSGFQSEGHIVGMIGDGINDVPALKMADIGIAMGVRGTEAAREAADVILKNESFNAIELAIRQGRVVFYNIRQFTVYLLSCNLAEVLAVAVAAIGNLPAPLLPMQILFLNLVTDVFPALALGLGAGPSDIMERPPENPRAPILDKRQWTDIIAYGLGISIAVLAVVLYGEFVLGLPASQINNLAFYTLMAAQLFHVFNMTAPKASFFKNEVVLNPYVWGAILLSLGLIAMAYAIPAVSGVLRLERIDVRSLLLPLAFALGSVVLILCFRALAARVHSG</sequence>
<dbReference type="PANTHER" id="PTHR43294:SF20">
    <property type="entry name" value="P-TYPE ATPASE"/>
    <property type="match status" value="1"/>
</dbReference>
<dbReference type="SFLD" id="SFLDG00002">
    <property type="entry name" value="C1.7:_P-type_atpase_like"/>
    <property type="match status" value="1"/>
</dbReference>
<evidence type="ECO:0000256" key="4">
    <source>
        <dbReference type="ARBA" id="ARBA00022741"/>
    </source>
</evidence>
<keyword evidence="5" id="KW-0067">ATP-binding</keyword>